<dbReference type="InterPro" id="IPR029044">
    <property type="entry name" value="Nucleotide-diphossugar_trans"/>
</dbReference>
<organism evidence="12 13">
    <name type="scientific">Rhodococcus antarcticus</name>
    <dbReference type="NCBI Taxonomy" id="2987751"/>
    <lineage>
        <taxon>Bacteria</taxon>
        <taxon>Bacillati</taxon>
        <taxon>Actinomycetota</taxon>
        <taxon>Actinomycetes</taxon>
        <taxon>Mycobacteriales</taxon>
        <taxon>Nocardiaceae</taxon>
        <taxon>Rhodococcus</taxon>
    </lineage>
</organism>
<comment type="similarity">
    <text evidence="3">Belongs to the glycosyltransferase 2 family.</text>
</comment>
<dbReference type="Gene3D" id="3.90.550.10">
    <property type="entry name" value="Spore Coat Polysaccharide Biosynthesis Protein SpsA, Chain A"/>
    <property type="match status" value="1"/>
</dbReference>
<keyword evidence="5 12" id="KW-0808">Transferase</keyword>
<proteinExistence type="inferred from homology"/>
<evidence type="ECO:0000256" key="10">
    <source>
        <dbReference type="ARBA" id="ARBA00048997"/>
    </source>
</evidence>
<sequence length="302" mass="31896">MDQAWFDTHTWQEPAWTVAELVAAKAGRTVSVVLPALDEQETVAGVVSAVLPLLGTVVDELVVLDSGSTDATRERAAEAGARVLTREQALPGLAPVPGKGEVLWRSLAATTGDVLVFLDSDLVEVEAAFVTALLGPLLTVPGTALVKGFYRRPLRVEGEQSETGGGRVTELVARPLLAALRPELAGVVQPLGGEYAATRALLESVPFAPGYGVEIGLLLDTHARLGLQAIAQVNLGVRKHRNRSLLQLGVMSRQILGTALRRCGVPDDGGPLTQFHPSGSAWAPVVHEVALDDRPAMRTVGR</sequence>
<evidence type="ECO:0000313" key="12">
    <source>
        <dbReference type="EMBL" id="UZJ23970.1"/>
    </source>
</evidence>
<name>A0ABY6NX46_9NOCA</name>
<dbReference type="EMBL" id="CP110615">
    <property type="protein sequence ID" value="UZJ23970.1"/>
    <property type="molecule type" value="Genomic_DNA"/>
</dbReference>
<comment type="catalytic activity">
    <reaction evidence="10">
        <text>an NDP-alpha-D-glucose + (2R)-3-phosphoglycerate = (2R)-2-O-(alpha-D-glucopyranosyl)-3-phospho-glycerate + a ribonucleoside 5'-diphosphate + H(+)</text>
        <dbReference type="Rhea" id="RHEA:47244"/>
        <dbReference type="ChEBI" id="CHEBI:15378"/>
        <dbReference type="ChEBI" id="CHEBI:57930"/>
        <dbReference type="ChEBI" id="CHEBI:58272"/>
        <dbReference type="ChEBI" id="CHEBI:62600"/>
        <dbReference type="ChEBI" id="CHEBI:76533"/>
        <dbReference type="EC" id="2.4.1.266"/>
    </reaction>
    <physiologicalReaction direction="left-to-right" evidence="10">
        <dbReference type="Rhea" id="RHEA:47245"/>
    </physiologicalReaction>
</comment>
<evidence type="ECO:0000313" key="13">
    <source>
        <dbReference type="Proteomes" id="UP001164965"/>
    </source>
</evidence>
<keyword evidence="13" id="KW-1185">Reference proteome</keyword>
<evidence type="ECO:0000256" key="1">
    <source>
        <dbReference type="ARBA" id="ARBA00001936"/>
    </source>
</evidence>
<dbReference type="Proteomes" id="UP001164965">
    <property type="component" value="Chromosome"/>
</dbReference>
<reference evidence="12" key="1">
    <citation type="submission" date="2022-10" db="EMBL/GenBank/DDBJ databases">
        <title>Rhodococcus sp.75.</title>
        <authorList>
            <person name="Sun M."/>
        </authorList>
    </citation>
    <scope>NUCLEOTIDE SEQUENCE</scope>
    <source>
        <strain evidence="12">75</strain>
    </source>
</reference>
<comment type="cofactor">
    <cofactor evidence="2">
        <name>Mg(2+)</name>
        <dbReference type="ChEBI" id="CHEBI:18420"/>
    </cofactor>
</comment>
<protein>
    <recommendedName>
        <fullName evidence="8">Glucosyl-3-phosphoglycerate synthase</fullName>
        <ecNumber evidence="7">2.4.1.266</ecNumber>
    </recommendedName>
</protein>
<dbReference type="SUPFAM" id="SSF53448">
    <property type="entry name" value="Nucleotide-diphospho-sugar transferases"/>
    <property type="match status" value="1"/>
</dbReference>
<feature type="domain" description="Glycosyltransferase 2-like" evidence="11">
    <location>
        <begin position="31"/>
        <end position="123"/>
    </location>
</feature>
<accession>A0ABY6NX46</accession>
<dbReference type="PANTHER" id="PTHR48090:SF10">
    <property type="entry name" value="GLUCOSYL-3-PHOSPHOGLYCERATE SYNTHASE"/>
    <property type="match status" value="1"/>
</dbReference>
<keyword evidence="6" id="KW-0460">Magnesium</keyword>
<evidence type="ECO:0000256" key="6">
    <source>
        <dbReference type="ARBA" id="ARBA00022842"/>
    </source>
</evidence>
<evidence type="ECO:0000256" key="8">
    <source>
        <dbReference type="ARBA" id="ARBA00040894"/>
    </source>
</evidence>
<evidence type="ECO:0000256" key="4">
    <source>
        <dbReference type="ARBA" id="ARBA00022676"/>
    </source>
</evidence>
<dbReference type="Pfam" id="PF00535">
    <property type="entry name" value="Glycos_transf_2"/>
    <property type="match status" value="1"/>
</dbReference>
<evidence type="ECO:0000256" key="5">
    <source>
        <dbReference type="ARBA" id="ARBA00022679"/>
    </source>
</evidence>
<keyword evidence="4 12" id="KW-0328">Glycosyltransferase</keyword>
<dbReference type="PANTHER" id="PTHR48090">
    <property type="entry name" value="UNDECAPRENYL-PHOSPHATE 4-DEOXY-4-FORMAMIDO-L-ARABINOSE TRANSFERASE-RELATED"/>
    <property type="match status" value="1"/>
</dbReference>
<evidence type="ECO:0000259" key="11">
    <source>
        <dbReference type="Pfam" id="PF00535"/>
    </source>
</evidence>
<evidence type="ECO:0000256" key="7">
    <source>
        <dbReference type="ARBA" id="ARBA00039022"/>
    </source>
</evidence>
<dbReference type="InterPro" id="IPR050256">
    <property type="entry name" value="Glycosyltransferase_2"/>
</dbReference>
<dbReference type="GO" id="GO:0016757">
    <property type="term" value="F:glycosyltransferase activity"/>
    <property type="evidence" value="ECO:0007669"/>
    <property type="project" value="UniProtKB-KW"/>
</dbReference>
<dbReference type="NCBIfam" id="NF010496">
    <property type="entry name" value="PRK13915.1"/>
    <property type="match status" value="1"/>
</dbReference>
<comment type="catalytic activity">
    <reaction evidence="9">
        <text>(2R)-3-phosphoglycerate + UDP-alpha-D-glucose = (2R)-2-O-(alpha-D-glucopyranosyl)-3-phospho-glycerate + UDP + H(+)</text>
        <dbReference type="Rhea" id="RHEA:31319"/>
        <dbReference type="ChEBI" id="CHEBI:15378"/>
        <dbReference type="ChEBI" id="CHEBI:58223"/>
        <dbReference type="ChEBI" id="CHEBI:58272"/>
        <dbReference type="ChEBI" id="CHEBI:58885"/>
        <dbReference type="ChEBI" id="CHEBI:62600"/>
        <dbReference type="EC" id="2.4.1.266"/>
    </reaction>
    <physiologicalReaction direction="left-to-right" evidence="9">
        <dbReference type="Rhea" id="RHEA:31320"/>
    </physiologicalReaction>
</comment>
<dbReference type="EC" id="2.4.1.266" evidence="7"/>
<comment type="cofactor">
    <cofactor evidence="1">
        <name>Mn(2+)</name>
        <dbReference type="ChEBI" id="CHEBI:29035"/>
    </cofactor>
</comment>
<evidence type="ECO:0000256" key="3">
    <source>
        <dbReference type="ARBA" id="ARBA00006739"/>
    </source>
</evidence>
<gene>
    <name evidence="12" type="ORF">RHODO2019_12350</name>
</gene>
<evidence type="ECO:0000256" key="9">
    <source>
        <dbReference type="ARBA" id="ARBA00048689"/>
    </source>
</evidence>
<dbReference type="RefSeq" id="WP_265382077.1">
    <property type="nucleotide sequence ID" value="NZ_CP110615.1"/>
</dbReference>
<evidence type="ECO:0000256" key="2">
    <source>
        <dbReference type="ARBA" id="ARBA00001946"/>
    </source>
</evidence>
<dbReference type="InterPro" id="IPR001173">
    <property type="entry name" value="Glyco_trans_2-like"/>
</dbReference>